<dbReference type="SMART" id="SM00594">
    <property type="entry name" value="UAS"/>
    <property type="match status" value="1"/>
</dbReference>
<dbReference type="PANTHER" id="PTHR11774:SF6">
    <property type="entry name" value="PROTEIN FARNESYLTRANSFERASE SUBUNIT BETA"/>
    <property type="match status" value="1"/>
</dbReference>
<evidence type="ECO:0000256" key="4">
    <source>
        <dbReference type="ARBA" id="ARBA00015798"/>
    </source>
</evidence>
<comment type="caution">
    <text evidence="14">The sequence shown here is derived from an EMBL/GenBank/DDBJ whole genome shotgun (WGS) entry which is preliminary data.</text>
</comment>
<dbReference type="CDD" id="cd01767">
    <property type="entry name" value="UBX"/>
    <property type="match status" value="1"/>
</dbReference>
<dbReference type="Gene3D" id="1.50.10.20">
    <property type="match status" value="1"/>
</dbReference>
<evidence type="ECO:0000259" key="13">
    <source>
        <dbReference type="PROSITE" id="PS50033"/>
    </source>
</evidence>
<dbReference type="AlphaFoldDB" id="A0A2V1AA62"/>
<keyword evidence="12" id="KW-1133">Transmembrane helix</keyword>
<dbReference type="InterPro" id="IPR001330">
    <property type="entry name" value="Prenyltrans"/>
</dbReference>
<dbReference type="CDD" id="cd02893">
    <property type="entry name" value="FTase"/>
    <property type="match status" value="1"/>
</dbReference>
<dbReference type="EC" id="2.5.1.58" evidence="3"/>
<dbReference type="InterPro" id="IPR008930">
    <property type="entry name" value="Terpenoid_cyclase/PrenylTrfase"/>
</dbReference>
<dbReference type="GeneID" id="37002605"/>
<protein>
    <recommendedName>
        <fullName evidence="4">Protein farnesyltransferase subunit beta</fullName>
        <ecNumber evidence="3">2.5.1.58</ecNumber>
    </recommendedName>
    <alternativeName>
        <fullName evidence="10">CAAX farnesyltransferase subunit beta</fullName>
    </alternativeName>
    <alternativeName>
        <fullName evidence="11">Ras proteins prenyltransferase subunit beta</fullName>
    </alternativeName>
</protein>
<dbReference type="RefSeq" id="XP_025335406.1">
    <property type="nucleotide sequence ID" value="XM_025481106.1"/>
</dbReference>
<dbReference type="PANTHER" id="PTHR11774">
    <property type="entry name" value="GERANYLGERANYL TRANSFERASE TYPE BETA SUBUNIT"/>
    <property type="match status" value="1"/>
</dbReference>
<evidence type="ECO:0000256" key="1">
    <source>
        <dbReference type="ARBA" id="ARBA00001947"/>
    </source>
</evidence>
<dbReference type="InterPro" id="IPR045089">
    <property type="entry name" value="PGGT1B-like"/>
</dbReference>
<evidence type="ECO:0000256" key="3">
    <source>
        <dbReference type="ARBA" id="ARBA00012702"/>
    </source>
</evidence>
<dbReference type="InterPro" id="IPR001012">
    <property type="entry name" value="UBX_dom"/>
</dbReference>
<dbReference type="PROSITE" id="PS50033">
    <property type="entry name" value="UBX"/>
    <property type="match status" value="1"/>
</dbReference>
<dbReference type="SUPFAM" id="SSF54236">
    <property type="entry name" value="Ubiquitin-like"/>
    <property type="match status" value="1"/>
</dbReference>
<evidence type="ECO:0000256" key="12">
    <source>
        <dbReference type="SAM" id="Phobius"/>
    </source>
</evidence>
<accession>A0A2V1AA62</accession>
<keyword evidence="15" id="KW-1185">Reference proteome</keyword>
<feature type="transmembrane region" description="Helical" evidence="12">
    <location>
        <begin position="377"/>
        <end position="408"/>
    </location>
</feature>
<dbReference type="InterPro" id="IPR036249">
    <property type="entry name" value="Thioredoxin-like_sf"/>
</dbReference>
<proteinExistence type="inferred from homology"/>
<dbReference type="Proteomes" id="UP000244406">
    <property type="component" value="Unassembled WGS sequence"/>
</dbReference>
<dbReference type="SMART" id="SM00166">
    <property type="entry name" value="UBX"/>
    <property type="match status" value="1"/>
</dbReference>
<gene>
    <name evidence="14" type="ORF">CXQ87_002605</name>
</gene>
<dbReference type="InterPro" id="IPR006577">
    <property type="entry name" value="UAS"/>
</dbReference>
<evidence type="ECO:0000256" key="6">
    <source>
        <dbReference type="ARBA" id="ARBA00022679"/>
    </source>
</evidence>
<name>A0A2V1AA62_9ASCO</name>
<evidence type="ECO:0000256" key="7">
    <source>
        <dbReference type="ARBA" id="ARBA00022723"/>
    </source>
</evidence>
<feature type="domain" description="UBX" evidence="13">
    <location>
        <begin position="675"/>
        <end position="777"/>
    </location>
</feature>
<evidence type="ECO:0000313" key="15">
    <source>
        <dbReference type="Proteomes" id="UP000244406"/>
    </source>
</evidence>
<evidence type="ECO:0000256" key="5">
    <source>
        <dbReference type="ARBA" id="ARBA00022602"/>
    </source>
</evidence>
<keyword evidence="6" id="KW-0808">Transferase</keyword>
<dbReference type="GO" id="GO:0005965">
    <property type="term" value="C:protein farnesyltransferase complex"/>
    <property type="evidence" value="ECO:0007669"/>
    <property type="project" value="InterPro"/>
</dbReference>
<dbReference type="InterPro" id="IPR026872">
    <property type="entry name" value="FTB"/>
</dbReference>
<dbReference type="EMBL" id="PKFP01000001">
    <property type="protein sequence ID" value="PVH14466.1"/>
    <property type="molecule type" value="Genomic_DNA"/>
</dbReference>
<sequence length="781" mass="87757">MLTAPPIAEDDYLCETTVEQQKVSDTIKEIYEKLLNESNRDEVFDNEINVDLHLKYVESYLDEPLPDPYYVLDASQSWVTYWLTNAHVTLSGEDLSDDLKKLVSEKVNSLVIDEGRGGIAGGPNMHMGHMASTYVLLLSLVLAEDFASVDRIKDNLHGWLLSLKNDDGSFAMHKGGESDTRSTYCALVISSLSNMDTTELWAGTRQWLSSCQTYEGGFSGVPDTEAHGGYTYCAVAAFYLMGRQEGDFNEASLLRWLADRQLSLEGGFSGRSNKLVDVCYSYWVGGAFALLESSIGTDVFNKEALISYISNCCQDLKRGGLKDKPGKSPDFYHTNYALCGLSMAEYRFKNDKGDAYSFSAEERIAGSSYTIPVNPAFGWLIFLFIAPITVAAVVALSLLSKFFSFLYLDDSEAQRRRSASETATTSCNALVNDPISKVERFVRALEENLSPEQLYSSNNPDRNVAALPPFFQGSYTQALYMAINRGKFLYVYLTNPSNESSSSIFDHIVTNPKFISIFTSENRNNQNIIWGGDLTNSEAYQLANSLNVTKFPFLGVLCLTRTSTMTPQGPSKTPPKISLISKIQGGIGEGDPDKLIQSKFIKRALKYEPELALIRAELKDKYMSEMVRKQQNADYQQSLLKDRQKKAQKAQKRLAADYLRWKQSHILELRSQQDDREGKARIAIKMAGGNRETFYFPENSPIEDIFLFVELHQKSLLEEESNFTLSQVEAEEKFRDFSYPYQFRLVSPVPPLPSLSDYDKSTPVKDVGFIYPSGLLMVERL</sequence>
<organism evidence="14 15">
    <name type="scientific">Candidozyma duobushaemuli</name>
    <dbReference type="NCBI Taxonomy" id="1231522"/>
    <lineage>
        <taxon>Eukaryota</taxon>
        <taxon>Fungi</taxon>
        <taxon>Dikarya</taxon>
        <taxon>Ascomycota</taxon>
        <taxon>Saccharomycotina</taxon>
        <taxon>Pichiomycetes</taxon>
        <taxon>Metschnikowiaceae</taxon>
        <taxon>Candidozyma</taxon>
    </lineage>
</organism>
<dbReference type="GO" id="GO:0046872">
    <property type="term" value="F:metal ion binding"/>
    <property type="evidence" value="ECO:0007669"/>
    <property type="project" value="UniProtKB-KW"/>
</dbReference>
<evidence type="ECO:0000256" key="10">
    <source>
        <dbReference type="ARBA" id="ARBA00030182"/>
    </source>
</evidence>
<keyword evidence="7" id="KW-0479">Metal-binding</keyword>
<evidence type="ECO:0000256" key="11">
    <source>
        <dbReference type="ARBA" id="ARBA00032909"/>
    </source>
</evidence>
<reference evidence="14 15" key="1">
    <citation type="submission" date="2017-12" db="EMBL/GenBank/DDBJ databases">
        <title>Genome Sequence of the Amphotericin B-resistant Candida duobushaemulonii strain, B09383.</title>
        <authorList>
            <person name="Chow N.A."/>
            <person name="Gade L."/>
            <person name="Batra D."/>
            <person name="Rowe L.A."/>
            <person name="Loparev V.N."/>
            <person name="Litvintseva A.P."/>
        </authorList>
    </citation>
    <scope>NUCLEOTIDE SEQUENCE [LARGE SCALE GENOMIC DNA]</scope>
    <source>
        <strain evidence="14 15">B09383</strain>
    </source>
</reference>
<keyword evidence="12" id="KW-0472">Membrane</keyword>
<evidence type="ECO:0000256" key="2">
    <source>
        <dbReference type="ARBA" id="ARBA00010497"/>
    </source>
</evidence>
<dbReference type="Gene3D" id="3.10.20.90">
    <property type="entry name" value="Phosphatidylinositol 3-kinase Catalytic Subunit, Chain A, domain 1"/>
    <property type="match status" value="1"/>
</dbReference>
<dbReference type="Gene3D" id="3.40.30.10">
    <property type="entry name" value="Glutaredoxin"/>
    <property type="match status" value="1"/>
</dbReference>
<evidence type="ECO:0000256" key="8">
    <source>
        <dbReference type="ARBA" id="ARBA00022737"/>
    </source>
</evidence>
<comment type="cofactor">
    <cofactor evidence="1">
        <name>Zn(2+)</name>
        <dbReference type="ChEBI" id="CHEBI:29105"/>
    </cofactor>
</comment>
<keyword evidence="5" id="KW-0637">Prenyltransferase</keyword>
<dbReference type="VEuPathDB" id="FungiDB:CXQ87_002605"/>
<keyword evidence="9" id="KW-0862">Zinc</keyword>
<evidence type="ECO:0000256" key="9">
    <source>
        <dbReference type="ARBA" id="ARBA00022833"/>
    </source>
</evidence>
<dbReference type="InterPro" id="IPR029071">
    <property type="entry name" value="Ubiquitin-like_domsf"/>
</dbReference>
<dbReference type="Pfam" id="PF00432">
    <property type="entry name" value="Prenyltrans"/>
    <property type="match status" value="1"/>
</dbReference>
<dbReference type="GO" id="GO:0004660">
    <property type="term" value="F:protein farnesyltransferase activity"/>
    <property type="evidence" value="ECO:0007669"/>
    <property type="project" value="UniProtKB-EC"/>
</dbReference>
<keyword evidence="8" id="KW-0677">Repeat</keyword>
<comment type="similarity">
    <text evidence="2">Belongs to the protein prenyltransferase subunit beta family.</text>
</comment>
<dbReference type="SUPFAM" id="SSF52833">
    <property type="entry name" value="Thioredoxin-like"/>
    <property type="match status" value="1"/>
</dbReference>
<dbReference type="Pfam" id="PF00789">
    <property type="entry name" value="UBX"/>
    <property type="match status" value="1"/>
</dbReference>
<dbReference type="SUPFAM" id="SSF48239">
    <property type="entry name" value="Terpenoid cyclases/Protein prenyltransferases"/>
    <property type="match status" value="1"/>
</dbReference>
<keyword evidence="12" id="KW-0812">Transmembrane</keyword>
<evidence type="ECO:0000313" key="14">
    <source>
        <dbReference type="EMBL" id="PVH14466.1"/>
    </source>
</evidence>